<evidence type="ECO:0000313" key="2">
    <source>
        <dbReference type="EMBL" id="KAK0414101.1"/>
    </source>
</evidence>
<proteinExistence type="predicted"/>
<protein>
    <submittedName>
        <fullName evidence="2">Uncharacterized protein</fullName>
    </submittedName>
</protein>
<reference evidence="2" key="1">
    <citation type="submission" date="2023-06" db="EMBL/GenBank/DDBJ databases">
        <title>Genomic analysis of the entomopathogenic nematode Steinernema hermaphroditum.</title>
        <authorList>
            <person name="Schwarz E.M."/>
            <person name="Heppert J.K."/>
            <person name="Baniya A."/>
            <person name="Schwartz H.T."/>
            <person name="Tan C.-H."/>
            <person name="Antoshechkin I."/>
            <person name="Sternberg P.W."/>
            <person name="Goodrich-Blair H."/>
            <person name="Dillman A.R."/>
        </authorList>
    </citation>
    <scope>NUCLEOTIDE SEQUENCE</scope>
    <source>
        <strain evidence="2">PS9179</strain>
        <tissue evidence="2">Whole animal</tissue>
    </source>
</reference>
<keyword evidence="3" id="KW-1185">Reference proteome</keyword>
<dbReference type="EMBL" id="JAUCMV010000003">
    <property type="protein sequence ID" value="KAK0414101.1"/>
    <property type="molecule type" value="Genomic_DNA"/>
</dbReference>
<evidence type="ECO:0000313" key="3">
    <source>
        <dbReference type="Proteomes" id="UP001175271"/>
    </source>
</evidence>
<dbReference type="Proteomes" id="UP001175271">
    <property type="component" value="Unassembled WGS sequence"/>
</dbReference>
<sequence length="225" mass="25230">MFALPRAPSGKQVNKTIGLQSLPRCVHAVSARNQSPTTTKMDELLAIILIVIICCGMFFAWMLSMATCPDRMVNLIGGPGKKEKSYSRDSEELIIPKDDSGELEACTSSVYLQLNGSKRTGGSKKLSMVPEQDEQLTVNGGASQVRPSILKQPTIEREPIVEETINEYIPHEPFYRNNPMHESINEFMLVPQEAMHEFLPPDHPLMLRQVYCSQSLPEYLTEMSM</sequence>
<evidence type="ECO:0000256" key="1">
    <source>
        <dbReference type="SAM" id="Phobius"/>
    </source>
</evidence>
<keyword evidence="1" id="KW-0812">Transmembrane</keyword>
<dbReference type="AlphaFoldDB" id="A0AA39HZD0"/>
<gene>
    <name evidence="2" type="ORF">QR680_007148</name>
</gene>
<feature type="transmembrane region" description="Helical" evidence="1">
    <location>
        <begin position="44"/>
        <end position="63"/>
    </location>
</feature>
<keyword evidence="1" id="KW-1133">Transmembrane helix</keyword>
<comment type="caution">
    <text evidence="2">The sequence shown here is derived from an EMBL/GenBank/DDBJ whole genome shotgun (WGS) entry which is preliminary data.</text>
</comment>
<name>A0AA39HZD0_9BILA</name>
<keyword evidence="1" id="KW-0472">Membrane</keyword>
<accession>A0AA39HZD0</accession>
<organism evidence="2 3">
    <name type="scientific">Steinernema hermaphroditum</name>
    <dbReference type="NCBI Taxonomy" id="289476"/>
    <lineage>
        <taxon>Eukaryota</taxon>
        <taxon>Metazoa</taxon>
        <taxon>Ecdysozoa</taxon>
        <taxon>Nematoda</taxon>
        <taxon>Chromadorea</taxon>
        <taxon>Rhabditida</taxon>
        <taxon>Tylenchina</taxon>
        <taxon>Panagrolaimomorpha</taxon>
        <taxon>Strongyloidoidea</taxon>
        <taxon>Steinernematidae</taxon>
        <taxon>Steinernema</taxon>
    </lineage>
</organism>